<dbReference type="PROSITE" id="PS00028">
    <property type="entry name" value="ZINC_FINGER_C2H2_1"/>
    <property type="match status" value="2"/>
</dbReference>
<sequence length="226" mass="26441">MGQDVSKMPSNQLSSSDVFHDYTCSPCDRKFLNLNGALNHCRNASVHRGEWCERCQWLFVSPAARNKHVADSPHHYICKRCKIDYDLTTALNKHLVDVHHQCMDCEEEFNNDNDLQQHKRSHLPLDVKCLACERKFSEFAAMMIHLESGTCQSGVDRNDIDTWVFDENGYGRYVNEWTNFWRYRCPTCSSDFRFASALLQHAASNHCDQNHFQVIRDFKYCIQQHI</sequence>
<evidence type="ECO:0000256" key="4">
    <source>
        <dbReference type="ARBA" id="ARBA00022771"/>
    </source>
</evidence>
<feature type="domain" description="C2H2-type" evidence="8">
    <location>
        <begin position="22"/>
        <end position="50"/>
    </location>
</feature>
<dbReference type="OrthoDB" id="6105938at2759"/>
<dbReference type="HOGENOM" id="CLU_075838_2_0_1"/>
<keyword evidence="6" id="KW-0539">Nucleus</keyword>
<keyword evidence="2" id="KW-0479">Metal-binding</keyword>
<evidence type="ECO:0000313" key="10">
    <source>
        <dbReference type="Proteomes" id="UP000053599"/>
    </source>
</evidence>
<dbReference type="PANTHER" id="PTHR24376:SF235">
    <property type="entry name" value="C2H2-TYPE DOMAIN-CONTAINING PROTEIN"/>
    <property type="match status" value="1"/>
</dbReference>
<accession>A0A0D1W851</accession>
<evidence type="ECO:0000256" key="7">
    <source>
        <dbReference type="PROSITE-ProRule" id="PRU00042"/>
    </source>
</evidence>
<dbReference type="STRING" id="1016849.A0A0D1W851"/>
<gene>
    <name evidence="9" type="ORF">PV11_00672</name>
</gene>
<dbReference type="PANTHER" id="PTHR24376">
    <property type="entry name" value="ZINC FINGER PROTEIN"/>
    <property type="match status" value="1"/>
</dbReference>
<dbReference type="AlphaFoldDB" id="A0A0D1W851"/>
<keyword evidence="3" id="KW-0677">Repeat</keyword>
<keyword evidence="4 7" id="KW-0863">Zinc-finger</keyword>
<evidence type="ECO:0000256" key="6">
    <source>
        <dbReference type="ARBA" id="ARBA00023242"/>
    </source>
</evidence>
<reference evidence="9 10" key="1">
    <citation type="submission" date="2015-01" db="EMBL/GenBank/DDBJ databases">
        <title>The Genome Sequence of Exophiala sideris CBS121828.</title>
        <authorList>
            <consortium name="The Broad Institute Genomics Platform"/>
            <person name="Cuomo C."/>
            <person name="de Hoog S."/>
            <person name="Gorbushina A."/>
            <person name="Stielow B."/>
            <person name="Teixiera M."/>
            <person name="Abouelleil A."/>
            <person name="Chapman S.B."/>
            <person name="Priest M."/>
            <person name="Young S.K."/>
            <person name="Wortman J."/>
            <person name="Nusbaum C."/>
            <person name="Birren B."/>
        </authorList>
    </citation>
    <scope>NUCLEOTIDE SEQUENCE [LARGE SCALE GENOMIC DNA]</scope>
    <source>
        <strain evidence="9 10">CBS 121828</strain>
    </source>
</reference>
<organism evidence="9 10">
    <name type="scientific">Exophiala sideris</name>
    <dbReference type="NCBI Taxonomy" id="1016849"/>
    <lineage>
        <taxon>Eukaryota</taxon>
        <taxon>Fungi</taxon>
        <taxon>Dikarya</taxon>
        <taxon>Ascomycota</taxon>
        <taxon>Pezizomycotina</taxon>
        <taxon>Eurotiomycetes</taxon>
        <taxon>Chaetothyriomycetidae</taxon>
        <taxon>Chaetothyriales</taxon>
        <taxon>Herpotrichiellaceae</taxon>
        <taxon>Exophiala</taxon>
    </lineage>
</organism>
<feature type="domain" description="C2H2-type" evidence="8">
    <location>
        <begin position="100"/>
        <end position="122"/>
    </location>
</feature>
<dbReference type="PROSITE" id="PS50157">
    <property type="entry name" value="ZINC_FINGER_C2H2_2"/>
    <property type="match status" value="3"/>
</dbReference>
<feature type="domain" description="C2H2-type" evidence="8">
    <location>
        <begin position="183"/>
        <end position="211"/>
    </location>
</feature>
<evidence type="ECO:0000256" key="3">
    <source>
        <dbReference type="ARBA" id="ARBA00022737"/>
    </source>
</evidence>
<evidence type="ECO:0000256" key="5">
    <source>
        <dbReference type="ARBA" id="ARBA00022833"/>
    </source>
</evidence>
<dbReference type="InterPro" id="IPR013087">
    <property type="entry name" value="Znf_C2H2_type"/>
</dbReference>
<dbReference type="Proteomes" id="UP000053599">
    <property type="component" value="Unassembled WGS sequence"/>
</dbReference>
<dbReference type="Gene3D" id="3.30.160.60">
    <property type="entry name" value="Classic Zinc Finger"/>
    <property type="match status" value="1"/>
</dbReference>
<dbReference type="GO" id="GO:0008270">
    <property type="term" value="F:zinc ion binding"/>
    <property type="evidence" value="ECO:0007669"/>
    <property type="project" value="UniProtKB-KW"/>
</dbReference>
<keyword evidence="5" id="KW-0862">Zinc</keyword>
<proteinExistence type="predicted"/>
<dbReference type="GO" id="GO:0000978">
    <property type="term" value="F:RNA polymerase II cis-regulatory region sequence-specific DNA binding"/>
    <property type="evidence" value="ECO:0007669"/>
    <property type="project" value="TreeGrafter"/>
</dbReference>
<dbReference type="SMART" id="SM00355">
    <property type="entry name" value="ZnF_C2H2"/>
    <property type="match status" value="6"/>
</dbReference>
<evidence type="ECO:0000256" key="2">
    <source>
        <dbReference type="ARBA" id="ARBA00022723"/>
    </source>
</evidence>
<evidence type="ECO:0000256" key="1">
    <source>
        <dbReference type="ARBA" id="ARBA00004123"/>
    </source>
</evidence>
<protein>
    <recommendedName>
        <fullName evidence="8">C2H2-type domain-containing protein</fullName>
    </recommendedName>
</protein>
<name>A0A0D1W851_9EURO</name>
<evidence type="ECO:0000259" key="8">
    <source>
        <dbReference type="PROSITE" id="PS50157"/>
    </source>
</evidence>
<comment type="subcellular location">
    <subcellularLocation>
        <location evidence="1">Nucleus</location>
    </subcellularLocation>
</comment>
<dbReference type="GO" id="GO:0001228">
    <property type="term" value="F:DNA-binding transcription activator activity, RNA polymerase II-specific"/>
    <property type="evidence" value="ECO:0007669"/>
    <property type="project" value="TreeGrafter"/>
</dbReference>
<evidence type="ECO:0000313" key="9">
    <source>
        <dbReference type="EMBL" id="KIV84925.1"/>
    </source>
</evidence>
<dbReference type="GO" id="GO:0005634">
    <property type="term" value="C:nucleus"/>
    <property type="evidence" value="ECO:0007669"/>
    <property type="project" value="UniProtKB-SubCell"/>
</dbReference>
<dbReference type="EMBL" id="KN846951">
    <property type="protein sequence ID" value="KIV84925.1"/>
    <property type="molecule type" value="Genomic_DNA"/>
</dbReference>